<evidence type="ECO:0000313" key="12">
    <source>
        <dbReference type="Proteomes" id="UP001054892"/>
    </source>
</evidence>
<dbReference type="CDD" id="cd03300">
    <property type="entry name" value="ABC_PotA_N"/>
    <property type="match status" value="1"/>
</dbReference>
<reference evidence="9 11" key="1">
    <citation type="submission" date="2020-05" db="EMBL/GenBank/DDBJ databases">
        <title>Characterization of novel class B3 metallo-beta-lactamase from novel Pseudomonas species.</title>
        <authorList>
            <person name="Yamada K."/>
            <person name="Aoki K."/>
            <person name="Ishii Y."/>
        </authorList>
    </citation>
    <scope>NUCLEOTIDE SEQUENCE [LARGE SCALE GENOMIC DNA]</scope>
    <source>
        <strain evidence="9 11">TUM18999</strain>
        <strain evidence="10 12">TUM20286</strain>
    </source>
</reference>
<evidence type="ECO:0000256" key="2">
    <source>
        <dbReference type="ARBA" id="ARBA00022475"/>
    </source>
</evidence>
<dbReference type="GO" id="GO:0005524">
    <property type="term" value="F:ATP binding"/>
    <property type="evidence" value="ECO:0007669"/>
    <property type="project" value="UniProtKB-KW"/>
</dbReference>
<dbReference type="GO" id="GO:0015594">
    <property type="term" value="F:ABC-type putrescine transporter activity"/>
    <property type="evidence" value="ECO:0007669"/>
    <property type="project" value="InterPro"/>
</dbReference>
<feature type="domain" description="ABC transporter" evidence="8">
    <location>
        <begin position="11"/>
        <end position="242"/>
    </location>
</feature>
<dbReference type="RefSeq" id="WP_173179814.1">
    <property type="nucleotide sequence ID" value="NZ_AP023189.1"/>
</dbReference>
<comment type="function">
    <text evidence="7">Part of the ABC transporter complex PotABCD involved in spermidine/putrescine import. Responsible for energy coupling to the transport system.</text>
</comment>
<dbReference type="EMBL" id="BQKM01000030">
    <property type="protein sequence ID" value="GJN56286.1"/>
    <property type="molecule type" value="Genomic_DNA"/>
</dbReference>
<dbReference type="InterPro" id="IPR003439">
    <property type="entry name" value="ABC_transporter-like_ATP-bd"/>
</dbReference>
<dbReference type="InterPro" id="IPR050093">
    <property type="entry name" value="ABC_SmlMolc_Importer"/>
</dbReference>
<dbReference type="AlphaFoldDB" id="A0A6J4DZP6"/>
<comment type="similarity">
    <text evidence="7">Belongs to the ABC transporter superfamily. Spermidine/putrescine importer (TC 3.A.1.11.1) family.</text>
</comment>
<dbReference type="GO" id="GO:0016887">
    <property type="term" value="F:ATP hydrolysis activity"/>
    <property type="evidence" value="ECO:0007669"/>
    <property type="project" value="InterPro"/>
</dbReference>
<accession>A0A6J4DZP6</accession>
<dbReference type="Pfam" id="PF00005">
    <property type="entry name" value="ABC_tran"/>
    <property type="match status" value="1"/>
</dbReference>
<keyword evidence="2 7" id="KW-1003">Cell membrane</keyword>
<dbReference type="EC" id="7.6.2.11" evidence="7"/>
<dbReference type="InterPro" id="IPR017871">
    <property type="entry name" value="ABC_transporter-like_CS"/>
</dbReference>
<dbReference type="InterPro" id="IPR008995">
    <property type="entry name" value="Mo/tungstate-bd_C_term_dom"/>
</dbReference>
<comment type="subunit">
    <text evidence="7">The complex is composed of two ATP-binding proteins (PotA), two transmembrane proteins (PotB and PotC) and a solute-binding protein (PotD).</text>
</comment>
<keyword evidence="4 7" id="KW-0067">ATP-binding</keyword>
<dbReference type="PROSITE" id="PS00211">
    <property type="entry name" value="ABC_TRANSPORTER_1"/>
    <property type="match status" value="1"/>
</dbReference>
<name>A0A6J4DZP6_9PSED</name>
<sequence>MASIPANDVLVSFRGVQKSYDGESLIVKDLNLDIRKGEFLTLLGPSGSGKTTSLMMLAGFETPTNGEILLAGRSINNVPPHKRDIGMVFQNYALFPHMTVAENLAFPLTVRGMNKTDISERVKRALSMVQLDSFRNRYPAQLSGGQQQRVALARALVFEPQLVLMDEPLGALDKQLREHMQMEIKHIHQRLGVTVVYVTHDQGEALTMSDRVAVFHQGEIQQIAPPRELYESPSNTFVANFIGENNRLNGQLVSRDGERCVVSLARGEKVEALAVNVGQPGEPVTLSIRPERIRLNGGSESCANRFSGRVEEFVYLGDHVRIRMEVCGKPDFFVKQPIAELDPALAVGDVVSLGWQVEHVRALDPLIAD</sequence>
<dbReference type="InterPro" id="IPR027417">
    <property type="entry name" value="P-loop_NTPase"/>
</dbReference>
<evidence type="ECO:0000313" key="10">
    <source>
        <dbReference type="EMBL" id="GJN56286.1"/>
    </source>
</evidence>
<dbReference type="PANTHER" id="PTHR42781">
    <property type="entry name" value="SPERMIDINE/PUTRESCINE IMPORT ATP-BINDING PROTEIN POTA"/>
    <property type="match status" value="1"/>
</dbReference>
<evidence type="ECO:0000256" key="6">
    <source>
        <dbReference type="ARBA" id="ARBA00023136"/>
    </source>
</evidence>
<comment type="catalytic activity">
    <reaction evidence="7">
        <text>ATP + H2O + polyamine-[polyamine-binding protein]Side 1 = ADP + phosphate + polyamineSide 2 + [polyamine-binding protein]Side 1.</text>
        <dbReference type="EC" id="7.6.2.11"/>
    </reaction>
</comment>
<evidence type="ECO:0000256" key="7">
    <source>
        <dbReference type="RuleBase" id="RU364083"/>
    </source>
</evidence>
<evidence type="ECO:0000313" key="9">
    <source>
        <dbReference type="EMBL" id="BCG22569.1"/>
    </source>
</evidence>
<dbReference type="Gene3D" id="3.40.50.300">
    <property type="entry name" value="P-loop containing nucleotide triphosphate hydrolases"/>
    <property type="match status" value="1"/>
</dbReference>
<evidence type="ECO:0000256" key="1">
    <source>
        <dbReference type="ARBA" id="ARBA00022448"/>
    </source>
</evidence>
<dbReference type="GO" id="GO:0043190">
    <property type="term" value="C:ATP-binding cassette (ABC) transporter complex"/>
    <property type="evidence" value="ECO:0007669"/>
    <property type="project" value="InterPro"/>
</dbReference>
<dbReference type="InterPro" id="IPR017879">
    <property type="entry name" value="PotA_ATP-bd"/>
</dbReference>
<protein>
    <recommendedName>
        <fullName evidence="7">Spermidine/putrescine import ATP-binding protein PotA</fullName>
        <ecNumber evidence="7">7.6.2.11</ecNumber>
    </recommendedName>
</protein>
<dbReference type="Pfam" id="PF08402">
    <property type="entry name" value="TOBE_2"/>
    <property type="match status" value="1"/>
</dbReference>
<dbReference type="Proteomes" id="UP000509383">
    <property type="component" value="Chromosome"/>
</dbReference>
<keyword evidence="6 7" id="KW-0472">Membrane</keyword>
<keyword evidence="3 7" id="KW-0547">Nucleotide-binding</keyword>
<dbReference type="SMART" id="SM00382">
    <property type="entry name" value="AAA"/>
    <property type="match status" value="1"/>
</dbReference>
<dbReference type="KEGG" id="ptw:TUM18999_07600"/>
<dbReference type="InterPro" id="IPR005893">
    <property type="entry name" value="PotA-like"/>
</dbReference>
<dbReference type="PANTHER" id="PTHR42781:SF6">
    <property type="entry name" value="SPERMIDINE_PUTRESCINE IMPORT ATP-BINDING PROTEIN POTA"/>
    <property type="match status" value="1"/>
</dbReference>
<evidence type="ECO:0000259" key="8">
    <source>
        <dbReference type="PROSITE" id="PS50893"/>
    </source>
</evidence>
<dbReference type="PROSITE" id="PS50893">
    <property type="entry name" value="ABC_TRANSPORTER_2"/>
    <property type="match status" value="1"/>
</dbReference>
<proteinExistence type="inferred from homology"/>
<dbReference type="EMBL" id="AP023189">
    <property type="protein sequence ID" value="BCG22569.1"/>
    <property type="molecule type" value="Genomic_DNA"/>
</dbReference>
<dbReference type="Proteomes" id="UP001054892">
    <property type="component" value="Unassembled WGS sequence"/>
</dbReference>
<dbReference type="NCBIfam" id="TIGR01187">
    <property type="entry name" value="potA"/>
    <property type="match status" value="1"/>
</dbReference>
<dbReference type="FunFam" id="3.40.50.300:FF:000042">
    <property type="entry name" value="Maltose/maltodextrin ABC transporter, ATP-binding protein"/>
    <property type="match status" value="1"/>
</dbReference>
<keyword evidence="12" id="KW-1185">Reference proteome</keyword>
<evidence type="ECO:0000256" key="4">
    <source>
        <dbReference type="ARBA" id="ARBA00022840"/>
    </source>
</evidence>
<evidence type="ECO:0000313" key="11">
    <source>
        <dbReference type="Proteomes" id="UP000509383"/>
    </source>
</evidence>
<dbReference type="InterPro" id="IPR013611">
    <property type="entry name" value="Transp-assoc_OB_typ2"/>
</dbReference>
<dbReference type="Gene3D" id="2.40.50.100">
    <property type="match status" value="1"/>
</dbReference>
<evidence type="ECO:0000256" key="5">
    <source>
        <dbReference type="ARBA" id="ARBA00022967"/>
    </source>
</evidence>
<keyword evidence="1 7" id="KW-0813">Transport</keyword>
<keyword evidence="5 7" id="KW-1278">Translocase</keyword>
<dbReference type="SUPFAM" id="SSF52540">
    <property type="entry name" value="P-loop containing nucleoside triphosphate hydrolases"/>
    <property type="match status" value="1"/>
</dbReference>
<dbReference type="SUPFAM" id="SSF50331">
    <property type="entry name" value="MOP-like"/>
    <property type="match status" value="1"/>
</dbReference>
<evidence type="ECO:0000256" key="3">
    <source>
        <dbReference type="ARBA" id="ARBA00022741"/>
    </source>
</evidence>
<gene>
    <name evidence="7" type="primary">potA</name>
    <name evidence="9" type="ORF">TUM18999_07600</name>
    <name evidence="10" type="ORF">TUM20286_60380</name>
</gene>
<dbReference type="InterPro" id="IPR003593">
    <property type="entry name" value="AAA+_ATPase"/>
</dbReference>
<organism evidence="9 11">
    <name type="scientific">Pseudomonas tohonis</name>
    <dbReference type="NCBI Taxonomy" id="2725477"/>
    <lineage>
        <taxon>Bacteria</taxon>
        <taxon>Pseudomonadati</taxon>
        <taxon>Pseudomonadota</taxon>
        <taxon>Gammaproteobacteria</taxon>
        <taxon>Pseudomonadales</taxon>
        <taxon>Pseudomonadaceae</taxon>
        <taxon>Pseudomonas</taxon>
    </lineage>
</organism>